<protein>
    <submittedName>
        <fullName evidence="5">Mandelate racemase</fullName>
    </submittedName>
</protein>
<evidence type="ECO:0000256" key="2">
    <source>
        <dbReference type="ARBA" id="ARBA00022723"/>
    </source>
</evidence>
<keyword evidence="2" id="KW-0479">Metal-binding</keyword>
<dbReference type="InterPro" id="IPR029017">
    <property type="entry name" value="Enolase-like_N"/>
</dbReference>
<dbReference type="InterPro" id="IPR046945">
    <property type="entry name" value="RHMD-like"/>
</dbReference>
<organism evidence="5 6">
    <name type="scientific">Sinomonas cyclohexanicum</name>
    <name type="common">Corynebacterium cyclohexanicum</name>
    <dbReference type="NCBI Taxonomy" id="322009"/>
    <lineage>
        <taxon>Bacteria</taxon>
        <taxon>Bacillati</taxon>
        <taxon>Actinomycetota</taxon>
        <taxon>Actinomycetes</taxon>
        <taxon>Micrococcales</taxon>
        <taxon>Micrococcaceae</taxon>
        <taxon>Sinomonas</taxon>
    </lineage>
</organism>
<dbReference type="EMBL" id="AP024525">
    <property type="protein sequence ID" value="BCT74909.1"/>
    <property type="molecule type" value="Genomic_DNA"/>
</dbReference>
<dbReference type="RefSeq" id="WP_229231679.1">
    <property type="nucleotide sequence ID" value="NZ_AP024525.1"/>
</dbReference>
<dbReference type="SFLD" id="SFLDS00001">
    <property type="entry name" value="Enolase"/>
    <property type="match status" value="1"/>
</dbReference>
<gene>
    <name evidence="5" type="ORF">SCMU_07510</name>
</gene>
<dbReference type="Pfam" id="PF13378">
    <property type="entry name" value="MR_MLE_C"/>
    <property type="match status" value="1"/>
</dbReference>
<evidence type="ECO:0000313" key="5">
    <source>
        <dbReference type="EMBL" id="BCT74909.1"/>
    </source>
</evidence>
<comment type="cofactor">
    <cofactor evidence="1">
        <name>Mg(2+)</name>
        <dbReference type="ChEBI" id="CHEBI:18420"/>
    </cofactor>
</comment>
<dbReference type="InterPro" id="IPR013341">
    <property type="entry name" value="Mandelate_racemase_N_dom"/>
</dbReference>
<dbReference type="PANTHER" id="PTHR13794:SF58">
    <property type="entry name" value="MITOCHONDRIAL ENOLASE SUPERFAMILY MEMBER 1"/>
    <property type="match status" value="1"/>
</dbReference>
<feature type="domain" description="Mandelate racemase/muconate lactonizing enzyme C-terminal" evidence="4">
    <location>
        <begin position="159"/>
        <end position="259"/>
    </location>
</feature>
<evidence type="ECO:0000313" key="6">
    <source>
        <dbReference type="Proteomes" id="UP001319861"/>
    </source>
</evidence>
<name>A0ABN6FD93_SINCY</name>
<evidence type="ECO:0000256" key="3">
    <source>
        <dbReference type="ARBA" id="ARBA00022842"/>
    </source>
</evidence>
<keyword evidence="3" id="KW-0460">Magnesium</keyword>
<dbReference type="InterPro" id="IPR029065">
    <property type="entry name" value="Enolase_C-like"/>
</dbReference>
<proteinExistence type="predicted"/>
<dbReference type="Proteomes" id="UP001319861">
    <property type="component" value="Chromosome"/>
</dbReference>
<dbReference type="SFLD" id="SFLDG00179">
    <property type="entry name" value="mandelate_racemase"/>
    <property type="match status" value="1"/>
</dbReference>
<dbReference type="SUPFAM" id="SSF51604">
    <property type="entry name" value="Enolase C-terminal domain-like"/>
    <property type="match status" value="1"/>
</dbReference>
<dbReference type="Gene3D" id="3.20.20.120">
    <property type="entry name" value="Enolase-like C-terminal domain"/>
    <property type="match status" value="1"/>
</dbReference>
<dbReference type="Gene3D" id="3.30.390.10">
    <property type="entry name" value="Enolase-like, N-terminal domain"/>
    <property type="match status" value="1"/>
</dbReference>
<evidence type="ECO:0000256" key="1">
    <source>
        <dbReference type="ARBA" id="ARBA00001946"/>
    </source>
</evidence>
<dbReference type="SUPFAM" id="SSF54826">
    <property type="entry name" value="Enolase N-terminal domain-like"/>
    <property type="match status" value="1"/>
</dbReference>
<dbReference type="Pfam" id="PF02746">
    <property type="entry name" value="MR_MLE_N"/>
    <property type="match status" value="1"/>
</dbReference>
<evidence type="ECO:0000259" key="4">
    <source>
        <dbReference type="SMART" id="SM00922"/>
    </source>
</evidence>
<sequence>MTASATASANHGPHDAGSGASVSAVTAAAYTVPTDAPEADGTFAWDSTTVVVVHASAAGATGVGYTYGPAALVGLVTGLLAPAVRGADAFAVPAAAESMSRALRNVGQLGAGAYAASAVDCALWDLAARLAGLPLHDLLGAARHEVPVYGSGGFTSYTDARLAAQLGGWRSQGIPRVKIKIGQDRGAAEARDVERVGLARKAVGPDVELFVDANGAYTPKQAVRIAEPLRDADVRWFEEPVSSEDLAGLRFVRERVAPDVAAGEYLTRLAEAERMCAEGAVDCLQADVTRCGGITRWLRVAAVAAAHGVGFSGHCAPAISAAPAAAAVGLRHLEWFHDHVRLEGMLFDGTLDPAGGTIAPDADAPGNGLTLRAADAERFRVA</sequence>
<reference evidence="5 6" key="1">
    <citation type="journal article" date="2021" name="J. Biosci. Bioeng.">
        <title>Identification and characterization of a chc gene cluster responsible for the aromatization pathway of cyclohexanecarboxylate degradation in Sinomonas cyclohexanicum ATCC 51369.</title>
        <authorList>
            <person name="Yamamoto T."/>
            <person name="Hasegawa Y."/>
            <person name="Lau P.C.K."/>
            <person name="Iwaki H."/>
        </authorList>
    </citation>
    <scope>NUCLEOTIDE SEQUENCE [LARGE SCALE GENOMIC DNA]</scope>
    <source>
        <strain evidence="5 6">ATCC 51369</strain>
    </source>
</reference>
<keyword evidence="6" id="KW-1185">Reference proteome</keyword>
<accession>A0ABN6FD93</accession>
<dbReference type="PROSITE" id="PS00908">
    <property type="entry name" value="MR_MLE_1"/>
    <property type="match status" value="1"/>
</dbReference>
<dbReference type="InterPro" id="IPR018110">
    <property type="entry name" value="Mandel_Rmase/mucon_lact_enz_CS"/>
</dbReference>
<dbReference type="InterPro" id="IPR036849">
    <property type="entry name" value="Enolase-like_C_sf"/>
</dbReference>
<dbReference type="PANTHER" id="PTHR13794">
    <property type="entry name" value="ENOLASE SUPERFAMILY, MANDELATE RACEMASE"/>
    <property type="match status" value="1"/>
</dbReference>
<dbReference type="SMART" id="SM00922">
    <property type="entry name" value="MR_MLE"/>
    <property type="match status" value="1"/>
</dbReference>
<dbReference type="InterPro" id="IPR013342">
    <property type="entry name" value="Mandelate_racemase_C"/>
</dbReference>